<keyword evidence="4" id="KW-1185">Reference proteome</keyword>
<dbReference type="OrthoDB" id="9408at2157"/>
<reference evidence="3 4" key="1">
    <citation type="submission" date="2020-06" db="EMBL/GenBank/DDBJ databases">
        <title>Methanofollis fontis sp. nov., a methanogen isolated from marine sediments near a cold seep at Four-Way Closure Ridge offshore southwestern Taiwan.</title>
        <authorList>
            <person name="Chen S.-C."/>
            <person name="Teng N.-H."/>
            <person name="Lin Y.-S."/>
            <person name="Lai M.-C."/>
            <person name="Chen H.-H."/>
            <person name="Wang C.-C."/>
        </authorList>
    </citation>
    <scope>NUCLEOTIDE SEQUENCE [LARGE SCALE GENOMIC DNA]</scope>
    <source>
        <strain evidence="3 4">DSM 2702</strain>
    </source>
</reference>
<dbReference type="InterPro" id="IPR022488">
    <property type="entry name" value="PPK2-related"/>
</dbReference>
<dbReference type="Gene3D" id="3.40.50.300">
    <property type="entry name" value="P-loop containing nucleotide triphosphate hydrolases"/>
    <property type="match status" value="2"/>
</dbReference>
<dbReference type="PANTHER" id="PTHR34383:SF3">
    <property type="entry name" value="POLYPHOSPHATE:AMP PHOSPHOTRANSFERASE"/>
    <property type="match status" value="1"/>
</dbReference>
<dbReference type="SUPFAM" id="SSF52540">
    <property type="entry name" value="P-loop containing nucleoside triphosphate hydrolases"/>
    <property type="match status" value="2"/>
</dbReference>
<dbReference type="InterPro" id="IPR027417">
    <property type="entry name" value="P-loop_NTPase"/>
</dbReference>
<keyword evidence="3" id="KW-0808">Transferase</keyword>
<accession>A0A7K4HLS2</accession>
<feature type="region of interest" description="Disordered" evidence="1">
    <location>
        <begin position="243"/>
        <end position="264"/>
    </location>
</feature>
<dbReference type="RefSeq" id="WP_176787922.1">
    <property type="nucleotide sequence ID" value="NZ_JABXWR010000001.1"/>
</dbReference>
<dbReference type="Pfam" id="PF03976">
    <property type="entry name" value="PPK2"/>
    <property type="match status" value="2"/>
</dbReference>
<dbReference type="Proteomes" id="UP000570823">
    <property type="component" value="Unassembled WGS sequence"/>
</dbReference>
<dbReference type="EMBL" id="JABXWR010000001">
    <property type="protein sequence ID" value="NVO66204.1"/>
    <property type="molecule type" value="Genomic_DNA"/>
</dbReference>
<evidence type="ECO:0000313" key="4">
    <source>
        <dbReference type="Proteomes" id="UP000570823"/>
    </source>
</evidence>
<dbReference type="GO" id="GO:0006797">
    <property type="term" value="P:polyphosphate metabolic process"/>
    <property type="evidence" value="ECO:0007669"/>
    <property type="project" value="InterPro"/>
</dbReference>
<proteinExistence type="predicted"/>
<gene>
    <name evidence="3" type="primary">pap</name>
    <name evidence="3" type="ORF">HWN36_02505</name>
</gene>
<evidence type="ECO:0000313" key="3">
    <source>
        <dbReference type="EMBL" id="NVO66204.1"/>
    </source>
</evidence>
<sequence length="490" mass="57789">MFEQYDLTRKVSDEDYKQILPDLAERFGRLQREARDLDLPVIIVADGWNLSGISTMLHQFVLALDPRLYAYHAASSPSREEEERPFLWRFWLRTPTAGRMAIFDRSWYSRMVAERVRPEDGGAPERSLREIVRFERHLTDAGAVVVKLFLHISRDEQARRIERIKKQPSAAFLIDGHEDVRLEHYDLYLPIFEEVIAKTDTPNAPWTVIEAHDRNFTVVRGMSAVVHALEHAIEERRTTVVPRYPAPLQPPSKKRLNLPDPAKHSLSKDEYQEALKRYGERITDLQYSLYRERVPLVVVYEGWDAAGKGGAIMRLTRRLNPRICQVEPVGPPNEDESRHHYLWRFWRDLPKKGHVAVFDRSWYGRVLVERVEGFSSPAEVERAYNEINEFEEAVVDWGAVLVKFWLHIDRKEQLRRFIDREEDRERQWKITPEDWRNRSRWEIYAALVAEMLERTDTKAAPWTVISSNDKRYARVEGLQTIVERVERALR</sequence>
<comment type="caution">
    <text evidence="3">The sequence shown here is derived from an EMBL/GenBank/DDBJ whole genome shotgun (WGS) entry which is preliminary data.</text>
</comment>
<protein>
    <submittedName>
        <fullName evidence="3">Polyphosphate:AMP phosphotransferase</fullName>
    </submittedName>
</protein>
<dbReference type="NCBIfam" id="TIGR03708">
    <property type="entry name" value="poly_P_AMP_trns"/>
    <property type="match status" value="1"/>
</dbReference>
<evidence type="ECO:0000256" key="1">
    <source>
        <dbReference type="SAM" id="MobiDB-lite"/>
    </source>
</evidence>
<dbReference type="InterPro" id="IPR022489">
    <property type="entry name" value="PolyP_AMP_Tfrase"/>
</dbReference>
<name>A0A7K4HLS2_9EURY</name>
<dbReference type="PANTHER" id="PTHR34383">
    <property type="entry name" value="POLYPHOSPHATE:AMP PHOSPHOTRANSFERASE-RELATED"/>
    <property type="match status" value="1"/>
</dbReference>
<feature type="domain" description="Polyphosphate kinase-2-related" evidence="2">
    <location>
        <begin position="266"/>
        <end position="487"/>
    </location>
</feature>
<dbReference type="AlphaFoldDB" id="A0A7K4HLS2"/>
<organism evidence="3 4">
    <name type="scientific">Methanofollis tationis</name>
    <dbReference type="NCBI Taxonomy" id="81417"/>
    <lineage>
        <taxon>Archaea</taxon>
        <taxon>Methanobacteriati</taxon>
        <taxon>Methanobacteriota</taxon>
        <taxon>Stenosarchaea group</taxon>
        <taxon>Methanomicrobia</taxon>
        <taxon>Methanomicrobiales</taxon>
        <taxon>Methanomicrobiaceae</taxon>
        <taxon>Methanofollis</taxon>
    </lineage>
</organism>
<dbReference type="GO" id="GO:0043751">
    <property type="term" value="F:polyphosphate:AMP phosphotransferase activity"/>
    <property type="evidence" value="ECO:0007669"/>
    <property type="project" value="InterPro"/>
</dbReference>
<evidence type="ECO:0000259" key="2">
    <source>
        <dbReference type="Pfam" id="PF03976"/>
    </source>
</evidence>
<feature type="domain" description="Polyphosphate kinase-2-related" evidence="2">
    <location>
        <begin position="11"/>
        <end position="234"/>
    </location>
</feature>